<dbReference type="GO" id="GO:0061630">
    <property type="term" value="F:ubiquitin protein ligase activity"/>
    <property type="evidence" value="ECO:0007669"/>
    <property type="project" value="UniProtKB-EC"/>
</dbReference>
<dbReference type="PANTHER" id="PTHR22996:SF0">
    <property type="entry name" value="RE60872P-RELATED"/>
    <property type="match status" value="1"/>
</dbReference>
<proteinExistence type="predicted"/>
<comment type="caution">
    <text evidence="3">The sequence shown here is derived from an EMBL/GenBank/DDBJ whole genome shotgun (WGS) entry which is preliminary data.</text>
</comment>
<feature type="region of interest" description="Disordered" evidence="1">
    <location>
        <begin position="535"/>
        <end position="658"/>
    </location>
</feature>
<dbReference type="AlphaFoldDB" id="A0AAD3YCS4"/>
<protein>
    <recommendedName>
        <fullName evidence="2">RING-type domain-containing protein</fullName>
    </recommendedName>
</protein>
<feature type="compositionally biased region" description="Basic and acidic residues" evidence="1">
    <location>
        <begin position="578"/>
        <end position="596"/>
    </location>
</feature>
<feature type="compositionally biased region" description="Basic and acidic residues" evidence="1">
    <location>
        <begin position="299"/>
        <end position="311"/>
    </location>
</feature>
<gene>
    <name evidence="3" type="ORF">CspeluHIS016_0400360</name>
</gene>
<dbReference type="Pfam" id="PF13920">
    <property type="entry name" value="zf-C3HC4_3"/>
    <property type="match status" value="1"/>
</dbReference>
<accession>A0AAD3YCS4</accession>
<dbReference type="SUPFAM" id="SSF57850">
    <property type="entry name" value="RING/U-box"/>
    <property type="match status" value="1"/>
</dbReference>
<feature type="compositionally biased region" description="Low complexity" evidence="1">
    <location>
        <begin position="538"/>
        <end position="553"/>
    </location>
</feature>
<dbReference type="InterPro" id="IPR045194">
    <property type="entry name" value="MGRN1/RNF157-like"/>
</dbReference>
<dbReference type="Gene3D" id="3.30.40.10">
    <property type="entry name" value="Zinc/RING finger domain, C3HC4 (zinc finger)"/>
    <property type="match status" value="1"/>
</dbReference>
<feature type="region of interest" description="Disordered" evidence="1">
    <location>
        <begin position="1"/>
        <end position="23"/>
    </location>
</feature>
<feature type="region of interest" description="Disordered" evidence="1">
    <location>
        <begin position="226"/>
        <end position="311"/>
    </location>
</feature>
<reference evidence="3" key="2">
    <citation type="submission" date="2023-06" db="EMBL/GenBank/DDBJ databases">
        <authorList>
            <person name="Kobayashi Y."/>
            <person name="Kayamori A."/>
            <person name="Aoki K."/>
            <person name="Shiwa Y."/>
            <person name="Fujita N."/>
            <person name="Sugita T."/>
            <person name="Iwasaki W."/>
            <person name="Tanaka N."/>
            <person name="Takashima M."/>
        </authorList>
    </citation>
    <scope>NUCLEOTIDE SEQUENCE</scope>
    <source>
        <strain evidence="3">HIS016</strain>
    </source>
</reference>
<evidence type="ECO:0000313" key="4">
    <source>
        <dbReference type="Proteomes" id="UP001222932"/>
    </source>
</evidence>
<dbReference type="EMBL" id="BTCM01000004">
    <property type="protein sequence ID" value="GMK57202.1"/>
    <property type="molecule type" value="Genomic_DNA"/>
</dbReference>
<dbReference type="GO" id="GO:0005737">
    <property type="term" value="C:cytoplasm"/>
    <property type="evidence" value="ECO:0007669"/>
    <property type="project" value="TreeGrafter"/>
</dbReference>
<reference evidence="3" key="1">
    <citation type="journal article" date="2023" name="BMC Genomics">
        <title>Chromosome-level genome assemblies of Cutaneotrichosporon spp. (Trichosporonales, Basidiomycota) reveal imbalanced evolution between nucleotide sequences and chromosome synteny.</title>
        <authorList>
            <person name="Kobayashi Y."/>
            <person name="Kayamori A."/>
            <person name="Aoki K."/>
            <person name="Shiwa Y."/>
            <person name="Matsutani M."/>
            <person name="Fujita N."/>
            <person name="Sugita T."/>
            <person name="Iwasaki W."/>
            <person name="Tanaka N."/>
            <person name="Takashima M."/>
        </authorList>
    </citation>
    <scope>NUCLEOTIDE SEQUENCE</scope>
    <source>
        <strain evidence="3">HIS016</strain>
    </source>
</reference>
<evidence type="ECO:0000313" key="3">
    <source>
        <dbReference type="EMBL" id="GMK57202.1"/>
    </source>
</evidence>
<evidence type="ECO:0000259" key="2">
    <source>
        <dbReference type="SMART" id="SM00184"/>
    </source>
</evidence>
<evidence type="ECO:0000256" key="1">
    <source>
        <dbReference type="SAM" id="MobiDB-lite"/>
    </source>
</evidence>
<name>A0AAD3YCS4_9TREE</name>
<dbReference type="PANTHER" id="PTHR22996">
    <property type="entry name" value="MAHOGUNIN"/>
    <property type="match status" value="1"/>
</dbReference>
<keyword evidence="4" id="KW-1185">Reference proteome</keyword>
<dbReference type="Proteomes" id="UP001222932">
    <property type="component" value="Unassembled WGS sequence"/>
</dbReference>
<dbReference type="GO" id="GO:0016567">
    <property type="term" value="P:protein ubiquitination"/>
    <property type="evidence" value="ECO:0007669"/>
    <property type="project" value="TreeGrafter"/>
</dbReference>
<sequence>MAALSHWASADSAGLRRQSRSGSFLGPPRLFTAPYYPAVQQTVVVDGALPGSETKDEAKVRKRETIFGPDVGDDDQPGWTEGGDGTAVSVDVIKRWVDTAKGEEGLHTTTTLQALVNLKRPSLLLHPLNHAPEADSKPAPAPPVQPLHQLKFNYDAMTPLVKITLSLYPAPHNKSGEVVAPEPPKVLYTGLHPGGFNKLFDLPSEDALDLNLAIVPIPPVEEVIAEEGDGKAAAPRASETTSRTSGERAEASTQPDTTALPEHQEEQQQGRRFGLFRRQREPDVEANIEMTPTNEPPVEEDKKEEDKKEDEHGMRLIISLEAVGPDGEPLRRRNAQLTHILVSGTWAPDAGSTHHIGAGKRVWVVKVVRREAQIGEHNFLLKEIYGLSSAAGADSTYPPTLSDPYASAPNECIVCLTNPRDVVLLPCRHLVVCRECAVGMVEFGAGGRVARREDEAAPATGGAETTPGATEEPPQMGTGVGGVIAPAPAPRRKKKAKGWYCPVCRQPYTSLLRLALPPSKEGRAATSGVVEPVQRAGSIRSMRTTRSTRSVATLPRGAEEMLSGLGPELSDDEDDERDAQRIGAREGAPEEERERPQFVIAETTTNPPPPTGQQVFVKPTTPPPAHLAPPDPPVPSTPNATADASGPATHGVAALRVE</sequence>
<dbReference type="InterPro" id="IPR001841">
    <property type="entry name" value="Znf_RING"/>
</dbReference>
<dbReference type="InterPro" id="IPR013083">
    <property type="entry name" value="Znf_RING/FYVE/PHD"/>
</dbReference>
<dbReference type="GO" id="GO:0008270">
    <property type="term" value="F:zinc ion binding"/>
    <property type="evidence" value="ECO:0007669"/>
    <property type="project" value="UniProtKB-KW"/>
</dbReference>
<dbReference type="SMART" id="SM00184">
    <property type="entry name" value="RING"/>
    <property type="match status" value="1"/>
</dbReference>
<feature type="domain" description="RING-type" evidence="2">
    <location>
        <begin position="412"/>
        <end position="504"/>
    </location>
</feature>
<feature type="compositionally biased region" description="Low complexity" evidence="1">
    <location>
        <begin position="457"/>
        <end position="474"/>
    </location>
</feature>
<organism evidence="3 4">
    <name type="scientific">Cutaneotrichosporon spelunceum</name>
    <dbReference type="NCBI Taxonomy" id="1672016"/>
    <lineage>
        <taxon>Eukaryota</taxon>
        <taxon>Fungi</taxon>
        <taxon>Dikarya</taxon>
        <taxon>Basidiomycota</taxon>
        <taxon>Agaricomycotina</taxon>
        <taxon>Tremellomycetes</taxon>
        <taxon>Trichosporonales</taxon>
        <taxon>Trichosporonaceae</taxon>
        <taxon>Cutaneotrichosporon</taxon>
    </lineage>
</organism>
<feature type="region of interest" description="Disordered" evidence="1">
    <location>
        <begin position="451"/>
        <end position="489"/>
    </location>
</feature>
<feature type="compositionally biased region" description="Pro residues" evidence="1">
    <location>
        <begin position="620"/>
        <end position="636"/>
    </location>
</feature>